<name>A0ABW4KIT1_9BACI</name>
<dbReference type="RefSeq" id="WP_380774760.1">
    <property type="nucleotide sequence ID" value="NZ_JBHUEO010000048.1"/>
</dbReference>
<accession>A0ABW4KIT1</accession>
<dbReference type="Pfam" id="PF05378">
    <property type="entry name" value="Hydant_A_N"/>
    <property type="match status" value="1"/>
</dbReference>
<keyword evidence="5" id="KW-1185">Reference proteome</keyword>
<protein>
    <submittedName>
        <fullName evidence="4">Hydantoinase/oxoprolinase family protein</fullName>
    </submittedName>
</protein>
<dbReference type="PANTHER" id="PTHR11365:SF23">
    <property type="entry name" value="HYPOTHETICAL 5-OXOPROLINASE (EUROFUNG)-RELATED"/>
    <property type="match status" value="1"/>
</dbReference>
<feature type="domain" description="Hydantoinase/oxoprolinase N-terminal" evidence="2">
    <location>
        <begin position="4"/>
        <end position="185"/>
    </location>
</feature>
<dbReference type="InterPro" id="IPR008040">
    <property type="entry name" value="Hydant_A_N"/>
</dbReference>
<proteinExistence type="predicted"/>
<evidence type="ECO:0000313" key="4">
    <source>
        <dbReference type="EMBL" id="MFD1707895.1"/>
    </source>
</evidence>
<dbReference type="InterPro" id="IPR043129">
    <property type="entry name" value="ATPase_NBD"/>
</dbReference>
<dbReference type="PANTHER" id="PTHR11365">
    <property type="entry name" value="5-OXOPROLINASE RELATED"/>
    <property type="match status" value="1"/>
</dbReference>
<organism evidence="4 5">
    <name type="scientific">Siminovitchia sediminis</name>
    <dbReference type="NCBI Taxonomy" id="1274353"/>
    <lineage>
        <taxon>Bacteria</taxon>
        <taxon>Bacillati</taxon>
        <taxon>Bacillota</taxon>
        <taxon>Bacilli</taxon>
        <taxon>Bacillales</taxon>
        <taxon>Bacillaceae</taxon>
        <taxon>Siminovitchia</taxon>
    </lineage>
</organism>
<dbReference type="Pfam" id="PF01968">
    <property type="entry name" value="Hydantoinase_A"/>
    <property type="match status" value="1"/>
</dbReference>
<sequence>MTYRISTDIGGTFTDVAVVDGTGETNIFKSPTTPKKLVSGVIEGLKLAAEYYGEPLHEFMGKCEFFGHGSTVSTNALIEGKTAKVGLLCTQGHRDVLLFREGGKENPFEWYLDYPEPYVPRYLTLPVTERMSAEGEIITPLNEDEVRKAVRQFKEYGVEVIAVSLLWSFVNPAHELRVKEIIEEEWPELESCTLSHVVNPRIREYRRTVSTVIDASLKPLNTRYVGMFQESLGEIGYKKEPYLFTTSGGLILPEDMVEQPIYSIDSGPALAPISGKFYAMQELGKDNVITCDMGGTSFDIGRITDGEIIVTNNAKIGHEKLSIPKVDVKTIGAGGGSITWVDGGGLIRIGPEGAGSEPGPACYMRGGERATVTDAALVLGYLDENYFLGGRMKLNRELAEKAIKNDIADPLGVGVMEAAHTVWNTATAKMAEAIRDVTVWEGIDPKEYVFVAGGGAVGIHILPIVSQLGAREIIIPKTAATLSAFGGAVADVVREFQRSYLTATNDFDYDGVNAVLAELKKEADEFLDKVGIPEEQREFEYLAEARYPFQEQELSFSLQSSSFDNRDSVNALVEDFHEMHDQVLGSKEPGQYVECVVWKLRVKGVTSSISLKAQELAGPEPAAGSLKGTRQAYFKEQGGLVETKVYDGERLKAGNKVDGPAIIEEPTTNLVVFPGEAAMVSKYGNYIVDLRQAEDAIDVKEEEFISN</sequence>
<feature type="domain" description="Hydantoinase A/oxoprolinase" evidence="1">
    <location>
        <begin position="207"/>
        <end position="495"/>
    </location>
</feature>
<evidence type="ECO:0000259" key="1">
    <source>
        <dbReference type="Pfam" id="PF01968"/>
    </source>
</evidence>
<evidence type="ECO:0000313" key="5">
    <source>
        <dbReference type="Proteomes" id="UP001597301"/>
    </source>
</evidence>
<dbReference type="InterPro" id="IPR049517">
    <property type="entry name" value="ACX-like_C"/>
</dbReference>
<dbReference type="Proteomes" id="UP001597301">
    <property type="component" value="Unassembled WGS sequence"/>
</dbReference>
<evidence type="ECO:0000259" key="3">
    <source>
        <dbReference type="Pfam" id="PF19278"/>
    </source>
</evidence>
<dbReference type="InterPro" id="IPR045079">
    <property type="entry name" value="Oxoprolinase-like"/>
</dbReference>
<feature type="domain" description="Acetophenone carboxylase-like C-terminal" evidence="3">
    <location>
        <begin position="512"/>
        <end position="683"/>
    </location>
</feature>
<dbReference type="Pfam" id="PF19278">
    <property type="entry name" value="Hydant_A_C"/>
    <property type="match status" value="1"/>
</dbReference>
<evidence type="ECO:0000259" key="2">
    <source>
        <dbReference type="Pfam" id="PF05378"/>
    </source>
</evidence>
<reference evidence="5" key="1">
    <citation type="journal article" date="2019" name="Int. J. Syst. Evol. Microbiol.">
        <title>The Global Catalogue of Microorganisms (GCM) 10K type strain sequencing project: providing services to taxonomists for standard genome sequencing and annotation.</title>
        <authorList>
            <consortium name="The Broad Institute Genomics Platform"/>
            <consortium name="The Broad Institute Genome Sequencing Center for Infectious Disease"/>
            <person name="Wu L."/>
            <person name="Ma J."/>
        </authorList>
    </citation>
    <scope>NUCLEOTIDE SEQUENCE [LARGE SCALE GENOMIC DNA]</scope>
    <source>
        <strain evidence="5">CGMCC 1.12295</strain>
    </source>
</reference>
<dbReference type="EMBL" id="JBHUEO010000048">
    <property type="protein sequence ID" value="MFD1707895.1"/>
    <property type="molecule type" value="Genomic_DNA"/>
</dbReference>
<comment type="caution">
    <text evidence="4">The sequence shown here is derived from an EMBL/GenBank/DDBJ whole genome shotgun (WGS) entry which is preliminary data.</text>
</comment>
<dbReference type="InterPro" id="IPR002821">
    <property type="entry name" value="Hydantoinase_A"/>
</dbReference>
<gene>
    <name evidence="4" type="ORF">ACFSCZ_14310</name>
</gene>
<dbReference type="SUPFAM" id="SSF53067">
    <property type="entry name" value="Actin-like ATPase domain"/>
    <property type="match status" value="1"/>
</dbReference>